<organism evidence="5 6">
    <name type="scientific">Vairimorpha necatrix</name>
    <dbReference type="NCBI Taxonomy" id="6039"/>
    <lineage>
        <taxon>Eukaryota</taxon>
        <taxon>Fungi</taxon>
        <taxon>Fungi incertae sedis</taxon>
        <taxon>Microsporidia</taxon>
        <taxon>Nosematidae</taxon>
        <taxon>Vairimorpha</taxon>
    </lineage>
</organism>
<feature type="domain" description="YEATS" evidence="4">
    <location>
        <begin position="1"/>
        <end position="125"/>
    </location>
</feature>
<comment type="similarity">
    <text evidence="3">Belongs to the YAF9 family.</text>
</comment>
<evidence type="ECO:0000313" key="6">
    <source>
        <dbReference type="Proteomes" id="UP001334084"/>
    </source>
</evidence>
<keyword evidence="3" id="KW-0805">Transcription regulation</keyword>
<protein>
    <recommendedName>
        <fullName evidence="3">Protein AF-9 homolog</fullName>
    </recommendedName>
</protein>
<comment type="subcellular location">
    <subcellularLocation>
        <location evidence="3">Nucleus</location>
    </subcellularLocation>
    <subcellularLocation>
        <location evidence="3">Cytoplasm</location>
    </subcellularLocation>
</comment>
<keyword evidence="3" id="KW-0963">Cytoplasm</keyword>
<name>A0AAX4JCR5_9MICR</name>
<dbReference type="GO" id="GO:0005737">
    <property type="term" value="C:cytoplasm"/>
    <property type="evidence" value="ECO:0007669"/>
    <property type="project" value="UniProtKB-SubCell"/>
</dbReference>
<keyword evidence="3" id="KW-0227">DNA damage</keyword>
<dbReference type="GO" id="GO:0000812">
    <property type="term" value="C:Swr1 complex"/>
    <property type="evidence" value="ECO:0007669"/>
    <property type="project" value="UniProtKB-UniRule"/>
</dbReference>
<evidence type="ECO:0000256" key="1">
    <source>
        <dbReference type="ARBA" id="ARBA00023242"/>
    </source>
</evidence>
<dbReference type="GO" id="GO:0006281">
    <property type="term" value="P:DNA repair"/>
    <property type="evidence" value="ECO:0007669"/>
    <property type="project" value="UniProtKB-UniRule"/>
</dbReference>
<evidence type="ECO:0000259" key="4">
    <source>
        <dbReference type="PROSITE" id="PS51037"/>
    </source>
</evidence>
<dbReference type="InterPro" id="IPR038704">
    <property type="entry name" value="YEAST_sf"/>
</dbReference>
<dbReference type="InterPro" id="IPR005033">
    <property type="entry name" value="YEATS"/>
</dbReference>
<evidence type="ECO:0000256" key="2">
    <source>
        <dbReference type="PROSITE-ProRule" id="PRU00376"/>
    </source>
</evidence>
<comment type="function">
    <text evidence="3">Component of the SWR1 complex which mediates the ATP-dependent exchange of histone H2A for an H2A variant leading to transcriptional regulation of selected genes by chromatin remodeling. Component of the NuA4 histone acetyltransferase complex which is involved in transcriptional activation of selected genes principally by acetylation of nucleosomal histones H4 and H2A. The NuA4 complex is also involved in DNA repair. Yaf9 may also be required for viability in conditions in which the structural integrity of the spindle is compromised.</text>
</comment>
<comment type="domain">
    <text evidence="3">The coiled-coil domain is required for assembly into the NuA4 complex.</text>
</comment>
<comment type="subunit">
    <text evidence="3">Component of the SWR1 chromatin-remodeling complex and of the NuA4 histone acetyltransferase complex.</text>
</comment>
<evidence type="ECO:0000313" key="5">
    <source>
        <dbReference type="EMBL" id="WUR03646.1"/>
    </source>
</evidence>
<sequence>MDGYASCKIVIGTKATKKKIPNSDITHEWMVYVKAPKNIIKNVQYKLHDTFTPNTVIKEYPFEHVEHGWGEFTIQIKILLFNDDRLLTSHFLKLHGEGDVVINETIDEIAYKGLGTEYSVTKEEEEEYQKIDKGIEYMLKLLGEYD</sequence>
<dbReference type="Gene3D" id="2.60.40.1970">
    <property type="entry name" value="YEATS domain"/>
    <property type="match status" value="1"/>
</dbReference>
<dbReference type="GO" id="GO:0006355">
    <property type="term" value="P:regulation of DNA-templated transcription"/>
    <property type="evidence" value="ECO:0007669"/>
    <property type="project" value="InterPro"/>
</dbReference>
<gene>
    <name evidence="3" type="primary">YAF9</name>
    <name evidence="5" type="ORF">VNE69_05235</name>
</gene>
<accession>A0AAX4JCR5</accession>
<keyword evidence="3" id="KW-0234">DNA repair</keyword>
<reference evidence="5" key="1">
    <citation type="journal article" date="2024" name="BMC Genomics">
        <title>Functional annotation of a divergent genome using sequence and structure-based similarity.</title>
        <authorList>
            <person name="Svedberg D."/>
            <person name="Winiger R.R."/>
            <person name="Berg A."/>
            <person name="Sharma H."/>
            <person name="Tellgren-Roth C."/>
            <person name="Debrunner-Vossbrinck B.A."/>
            <person name="Vossbrinck C.R."/>
            <person name="Barandun J."/>
        </authorList>
    </citation>
    <scope>NUCLEOTIDE SEQUENCE</scope>
    <source>
        <strain evidence="5">Illinois isolate</strain>
    </source>
</reference>
<dbReference type="PANTHER" id="PTHR23195">
    <property type="entry name" value="YEATS DOMAIN"/>
    <property type="match status" value="1"/>
</dbReference>
<keyword evidence="6" id="KW-1185">Reference proteome</keyword>
<keyword evidence="3" id="KW-0156">Chromatin regulator</keyword>
<dbReference type="Proteomes" id="UP001334084">
    <property type="component" value="Chromosome 5"/>
</dbReference>
<dbReference type="Pfam" id="PF03366">
    <property type="entry name" value="YEATS"/>
    <property type="match status" value="1"/>
</dbReference>
<dbReference type="PROSITE" id="PS51037">
    <property type="entry name" value="YEATS"/>
    <property type="match status" value="1"/>
</dbReference>
<keyword evidence="3" id="KW-0804">Transcription</keyword>
<dbReference type="InterPro" id="IPR055129">
    <property type="entry name" value="YEATS_dom"/>
</dbReference>
<dbReference type="EMBL" id="CP142730">
    <property type="protein sequence ID" value="WUR03646.1"/>
    <property type="molecule type" value="Genomic_DNA"/>
</dbReference>
<dbReference type="CDD" id="cd16887">
    <property type="entry name" value="YEATS"/>
    <property type="match status" value="1"/>
</dbReference>
<dbReference type="GO" id="GO:0006325">
    <property type="term" value="P:chromatin organization"/>
    <property type="evidence" value="ECO:0007669"/>
    <property type="project" value="UniProtKB-KW"/>
</dbReference>
<keyword evidence="3" id="KW-0175">Coiled coil</keyword>
<keyword evidence="1 2" id="KW-0539">Nucleus</keyword>
<keyword evidence="3" id="KW-0010">Activator</keyword>
<proteinExistence type="inferred from homology"/>
<dbReference type="AlphaFoldDB" id="A0AAX4JCR5"/>
<evidence type="ECO:0000256" key="3">
    <source>
        <dbReference type="RuleBase" id="RU367117"/>
    </source>
</evidence>